<evidence type="ECO:0000313" key="2">
    <source>
        <dbReference type="EMBL" id="MBN4067430.1"/>
    </source>
</evidence>
<dbReference type="NCBIfam" id="NF033424">
    <property type="entry name" value="chlamy_CPAF"/>
    <property type="match status" value="1"/>
</dbReference>
<dbReference type="InterPro" id="IPR041126">
    <property type="entry name" value="CPAF_PDZ"/>
</dbReference>
<dbReference type="InterPro" id="IPR005151">
    <property type="entry name" value="Tail-specific_protease"/>
</dbReference>
<organism evidence="2 3">
    <name type="scientific">Simkania negevensis</name>
    <dbReference type="NCBI Taxonomy" id="83561"/>
    <lineage>
        <taxon>Bacteria</taxon>
        <taxon>Pseudomonadati</taxon>
        <taxon>Chlamydiota</taxon>
        <taxon>Chlamydiia</taxon>
        <taxon>Parachlamydiales</taxon>
        <taxon>Simkaniaceae</taxon>
        <taxon>Simkania</taxon>
    </lineage>
</organism>
<feature type="domain" description="Tail specific protease" evidence="1">
    <location>
        <begin position="385"/>
        <end position="579"/>
    </location>
</feature>
<dbReference type="SUPFAM" id="SSF52096">
    <property type="entry name" value="ClpP/crotonase"/>
    <property type="match status" value="1"/>
</dbReference>
<dbReference type="Proteomes" id="UP000722121">
    <property type="component" value="Unassembled WGS sequence"/>
</dbReference>
<gene>
    <name evidence="2" type="ORF">JYU14_05040</name>
</gene>
<name>A0ABS3ASV4_9BACT</name>
<sequence>MVMNFYNKVIFGIVLMLSCGGVLYGATPAQEQMLRDLDFLKRAFEVKYAPHEWKKSFAGWTLNVAIAEARQQVLNDPLITIKGYQRVVRDLLKTPKDYHVGATFLSTERAYLPFRIKSIGDRYFITFIDRRLLPRVYFNLEEGDELLTFGGAPIADAVNRLRKEEVGDNVLETDRALAELFLTMRVGALGHVVPQGHAPVTGRSRNGGNVETFLLKWQYTEEKVKDDPSILRTTRSRPDFMTEQAAFDNFDLPYTLNTGAHQRQPLLAGHKALLKQMATPVWLTAKEAWGHEAKDVLAMGARKSYLPDLGSVVWRSSESSPFDAYVFKNSDGKWIGYIRIASYEPDGSLTEAAEAFATTMRWFNRFTSALVVDQLNNPGGIDLYAFALMSMLTDRHLETPKHKITLTQEEVYHAAEILPILQDLQEQDLSDRALRNVVGDDIVGYTIDNELLDNLIDHYSFVISEWEEGKTLTRPTHMHGIKYIKPSESGQYTRPILMLINELDFSCGDFVPAILQDNSRVTLMGTRTGGAGGYVEAMSYPNLFGTKQVRLTASIAERITPEGTQTIENLGVTPDIPYTLTETDLQENFRDVKYAINSEIKTLLD</sequence>
<dbReference type="Pfam" id="PF17816">
    <property type="entry name" value="PDZ_4"/>
    <property type="match status" value="1"/>
</dbReference>
<dbReference type="PANTHER" id="PTHR32060:SF30">
    <property type="entry name" value="CARBOXY-TERMINAL PROCESSING PROTEASE CTPA"/>
    <property type="match status" value="1"/>
</dbReference>
<protein>
    <submittedName>
        <fullName evidence="2">Protease-like activity factor CPAF</fullName>
    </submittedName>
</protein>
<comment type="caution">
    <text evidence="2">The sequence shown here is derived from an EMBL/GenBank/DDBJ whole genome shotgun (WGS) entry which is preliminary data.</text>
</comment>
<evidence type="ECO:0000313" key="3">
    <source>
        <dbReference type="Proteomes" id="UP000722121"/>
    </source>
</evidence>
<dbReference type="Pfam" id="PF03572">
    <property type="entry name" value="Peptidase_S41"/>
    <property type="match status" value="1"/>
</dbReference>
<dbReference type="EMBL" id="JAFITR010000141">
    <property type="protein sequence ID" value="MBN4067430.1"/>
    <property type="molecule type" value="Genomic_DNA"/>
</dbReference>
<evidence type="ECO:0000259" key="1">
    <source>
        <dbReference type="SMART" id="SM00245"/>
    </source>
</evidence>
<accession>A0ABS3ASV4</accession>
<dbReference type="Gene3D" id="3.90.226.10">
    <property type="entry name" value="2-enoyl-CoA Hydratase, Chain A, domain 1"/>
    <property type="match status" value="1"/>
</dbReference>
<dbReference type="InterPro" id="IPR029045">
    <property type="entry name" value="ClpP/crotonase-like_dom_sf"/>
</dbReference>
<proteinExistence type="predicted"/>
<keyword evidence="3" id="KW-1185">Reference proteome</keyword>
<dbReference type="Gene3D" id="1.20.920.70">
    <property type="match status" value="1"/>
</dbReference>
<dbReference type="SMART" id="SM00245">
    <property type="entry name" value="TSPc"/>
    <property type="match status" value="1"/>
</dbReference>
<reference evidence="2 3" key="1">
    <citation type="submission" date="2021-02" db="EMBL/GenBank/DDBJ databases">
        <title>Activity-based single-cell genomes from oceanic crustal fluid captures similar information to metagenomic and metatranscriptomic surveys with orders of magnitude less sampling.</title>
        <authorList>
            <person name="D'Angelo T.S."/>
            <person name="Orcutt B.N."/>
        </authorList>
    </citation>
    <scope>NUCLEOTIDE SEQUENCE [LARGE SCALE GENOMIC DNA]</scope>
    <source>
        <strain evidence="2">AH-315-G07</strain>
    </source>
</reference>
<dbReference type="PANTHER" id="PTHR32060">
    <property type="entry name" value="TAIL-SPECIFIC PROTEASE"/>
    <property type="match status" value="1"/>
</dbReference>